<name>A0A975Q2A9_9SPHN</name>
<keyword evidence="2" id="KW-0732">Signal</keyword>
<evidence type="ECO:0000313" key="3">
    <source>
        <dbReference type="EMBL" id="QUT06238.1"/>
    </source>
</evidence>
<dbReference type="GO" id="GO:0015562">
    <property type="term" value="F:efflux transmembrane transporter activity"/>
    <property type="evidence" value="ECO:0007669"/>
    <property type="project" value="InterPro"/>
</dbReference>
<protein>
    <submittedName>
        <fullName evidence="3">Efflux transporter outer membrane subunit</fullName>
    </submittedName>
</protein>
<feature type="signal peptide" evidence="2">
    <location>
        <begin position="1"/>
        <end position="19"/>
    </location>
</feature>
<dbReference type="SUPFAM" id="SSF56954">
    <property type="entry name" value="Outer membrane efflux proteins (OEP)"/>
    <property type="match status" value="1"/>
</dbReference>
<comment type="similarity">
    <text evidence="1 2">Belongs to the outer membrane factor (OMF) (TC 1.B.17) family.</text>
</comment>
<dbReference type="Pfam" id="PF02321">
    <property type="entry name" value="OEP"/>
    <property type="match status" value="2"/>
</dbReference>
<sequence>MMRASLLLLTAAALLGACAGPAVETADVAPVAPPSAWRTNAGPAAPLDKAWWQAFGDPALTALVEQALSHNPDIAIAGARVRDAKAQERLARAQLLPTLDASVGGVYSRTINAFGNAIDQETAQPQVLATWEVDLFGRLSDTRAAARSGWLASQAARDSVRLSVAGAAASGYITLLALDARLAVARQTLEARGEALRLARSRTDAGYSPKLELAQAEAEYQATAQIIPPLEQGVARQENALRTLTGDLPGPVARGTALAALTEPAIPDGLPSILLSRRPDIAQAEFQLAAADKSLAAARKRFLPRVPLTGSAGLAWSSLLPDDPLTLFSLGGSILTPIFEGGRLRAGAESAGAQRDVAAFAYRKAALTAFREVEDALAAAKHSDEQARILAAQRDALSQGFRYATNRYKAGYSPYLEQLDAQRGLLGAELALIQAQADALTARVALYQAMGGGWSAEAIAGVE</sequence>
<keyword evidence="2" id="KW-1134">Transmembrane beta strand</keyword>
<evidence type="ECO:0000256" key="2">
    <source>
        <dbReference type="RuleBase" id="RU362097"/>
    </source>
</evidence>
<keyword evidence="2" id="KW-0564">Palmitate</keyword>
<keyword evidence="2" id="KW-0812">Transmembrane</keyword>
<dbReference type="InterPro" id="IPR003423">
    <property type="entry name" value="OMP_efflux"/>
</dbReference>
<dbReference type="RefSeq" id="WP_212609645.1">
    <property type="nucleotide sequence ID" value="NZ_CP073910.1"/>
</dbReference>
<comment type="subcellular location">
    <subcellularLocation>
        <location evidence="2">Cell membrane</location>
        <topology evidence="2">Lipid-anchor</topology>
    </subcellularLocation>
</comment>
<gene>
    <name evidence="3" type="ORF">KFK14_01755</name>
</gene>
<proteinExistence type="inferred from homology"/>
<dbReference type="PANTHER" id="PTHR30203:SF33">
    <property type="entry name" value="BLR4455 PROTEIN"/>
    <property type="match status" value="1"/>
</dbReference>
<evidence type="ECO:0000313" key="4">
    <source>
        <dbReference type="Proteomes" id="UP000681425"/>
    </source>
</evidence>
<organism evidence="3 4">
    <name type="scientific">Sphingobium phenoxybenzoativorans</name>
    <dbReference type="NCBI Taxonomy" id="1592790"/>
    <lineage>
        <taxon>Bacteria</taxon>
        <taxon>Pseudomonadati</taxon>
        <taxon>Pseudomonadota</taxon>
        <taxon>Alphaproteobacteria</taxon>
        <taxon>Sphingomonadales</taxon>
        <taxon>Sphingomonadaceae</taxon>
        <taxon>Sphingobium</taxon>
    </lineage>
</organism>
<dbReference type="GO" id="GO:0005886">
    <property type="term" value="C:plasma membrane"/>
    <property type="evidence" value="ECO:0007669"/>
    <property type="project" value="UniProtKB-SubCell"/>
</dbReference>
<dbReference type="Proteomes" id="UP000681425">
    <property type="component" value="Chromosome"/>
</dbReference>
<dbReference type="EMBL" id="CP073910">
    <property type="protein sequence ID" value="QUT06238.1"/>
    <property type="molecule type" value="Genomic_DNA"/>
</dbReference>
<dbReference type="KEGG" id="spph:KFK14_01755"/>
<keyword evidence="4" id="KW-1185">Reference proteome</keyword>
<keyword evidence="2" id="KW-0449">Lipoprotein</keyword>
<dbReference type="Gene3D" id="2.20.200.10">
    <property type="entry name" value="Outer membrane efflux proteins (OEP)"/>
    <property type="match status" value="1"/>
</dbReference>
<dbReference type="AlphaFoldDB" id="A0A975Q2A9"/>
<dbReference type="NCBIfam" id="TIGR01845">
    <property type="entry name" value="outer_NodT"/>
    <property type="match status" value="1"/>
</dbReference>
<reference evidence="3" key="1">
    <citation type="submission" date="2021-04" db="EMBL/GenBank/DDBJ databases">
        <title>Isolation of p-tert-butylphenol degrading bacteria Sphingobium phenoxybenzoativorans Tas13 from active sludge.</title>
        <authorList>
            <person name="Li Y."/>
        </authorList>
    </citation>
    <scope>NUCLEOTIDE SEQUENCE</scope>
    <source>
        <strain evidence="3">Tas13</strain>
    </source>
</reference>
<dbReference type="PROSITE" id="PS51257">
    <property type="entry name" value="PROKAR_LIPOPROTEIN"/>
    <property type="match status" value="1"/>
</dbReference>
<dbReference type="Gene3D" id="1.20.1600.10">
    <property type="entry name" value="Outer membrane efflux proteins (OEP)"/>
    <property type="match status" value="1"/>
</dbReference>
<dbReference type="PANTHER" id="PTHR30203">
    <property type="entry name" value="OUTER MEMBRANE CATION EFFLUX PROTEIN"/>
    <property type="match status" value="1"/>
</dbReference>
<dbReference type="InterPro" id="IPR010131">
    <property type="entry name" value="MdtP/NodT-like"/>
</dbReference>
<keyword evidence="2" id="KW-0472">Membrane</keyword>
<evidence type="ECO:0000256" key="1">
    <source>
        <dbReference type="ARBA" id="ARBA00007613"/>
    </source>
</evidence>
<feature type="chain" id="PRO_5038166061" evidence="2">
    <location>
        <begin position="20"/>
        <end position="463"/>
    </location>
</feature>
<accession>A0A975Q2A9</accession>